<dbReference type="EMBL" id="JAUSUK010000002">
    <property type="protein sequence ID" value="MDQ0326510.1"/>
    <property type="molecule type" value="Genomic_DNA"/>
</dbReference>
<reference evidence="1 2" key="1">
    <citation type="submission" date="2023-07" db="EMBL/GenBank/DDBJ databases">
        <title>Genomic Encyclopedia of Type Strains, Phase IV (KMG-IV): sequencing the most valuable type-strain genomes for metagenomic binning, comparative biology and taxonomic classification.</title>
        <authorList>
            <person name="Goeker M."/>
        </authorList>
    </citation>
    <scope>NUCLEOTIDE SEQUENCE [LARGE SCALE GENOMIC DNA]</scope>
    <source>
        <strain evidence="1 2">DSM 11549</strain>
    </source>
</reference>
<keyword evidence="2" id="KW-1185">Reference proteome</keyword>
<dbReference type="RefSeq" id="WP_307154683.1">
    <property type="nucleotide sequence ID" value="NZ_JAUSUK010000002.1"/>
</dbReference>
<protein>
    <submittedName>
        <fullName evidence="1">Uncharacterized protein</fullName>
    </submittedName>
</protein>
<evidence type="ECO:0000313" key="2">
    <source>
        <dbReference type="Proteomes" id="UP001230253"/>
    </source>
</evidence>
<organism evidence="1 2">
    <name type="scientific">Rhodopseudomonas julia</name>
    <dbReference type="NCBI Taxonomy" id="200617"/>
    <lineage>
        <taxon>Bacteria</taxon>
        <taxon>Pseudomonadati</taxon>
        <taxon>Pseudomonadota</taxon>
        <taxon>Alphaproteobacteria</taxon>
        <taxon>Hyphomicrobiales</taxon>
        <taxon>Nitrobacteraceae</taxon>
        <taxon>Rhodopseudomonas</taxon>
    </lineage>
</organism>
<evidence type="ECO:0000313" key="1">
    <source>
        <dbReference type="EMBL" id="MDQ0326510.1"/>
    </source>
</evidence>
<dbReference type="Proteomes" id="UP001230253">
    <property type="component" value="Unassembled WGS sequence"/>
</dbReference>
<sequence length="280" mass="30037">MFRLTSSRGGAGASRPGGLRVGSFFVVSLVSSFFIPDSAVLAGAWTLEEGAGQAIWSFVFSKSPSDLSGGFDSHLDDTTKTELTLLSEYGVTRDLTVIAAPGFRRATVGASTSSGPGYLDLGARYQVFRKGGAVASVQGIARIPGASDSTVSANLGYTNAEYDLRGLFGYGFKLGENDAFFDVQAGYRYRTAGPADEMRADLTFGCRLRPDFLLLAQSFNTVSVGAAQGVFRRIREHKLQVSAVYDINERLSLQAGSFATVHGENSLRERAIFSAVWVRF</sequence>
<proteinExistence type="predicted"/>
<name>A0ABU0CA53_9BRAD</name>
<accession>A0ABU0CA53</accession>
<gene>
    <name evidence="1" type="ORF">J2R99_002379</name>
</gene>
<comment type="caution">
    <text evidence="1">The sequence shown here is derived from an EMBL/GenBank/DDBJ whole genome shotgun (WGS) entry which is preliminary data.</text>
</comment>